<keyword evidence="7" id="KW-0503">Monooxygenase</keyword>
<keyword evidence="9" id="KW-0472">Membrane</keyword>
<evidence type="ECO:0000256" key="5">
    <source>
        <dbReference type="ARBA" id="ARBA00023002"/>
    </source>
</evidence>
<dbReference type="CDD" id="cd11041">
    <property type="entry name" value="CYP503A1-like"/>
    <property type="match status" value="1"/>
</dbReference>
<dbReference type="GO" id="GO:0020037">
    <property type="term" value="F:heme binding"/>
    <property type="evidence" value="ECO:0007669"/>
    <property type="project" value="InterPro"/>
</dbReference>
<keyword evidence="9" id="KW-0812">Transmembrane</keyword>
<keyword evidence="11" id="KW-1185">Reference proteome</keyword>
<evidence type="ECO:0000256" key="7">
    <source>
        <dbReference type="ARBA" id="ARBA00023033"/>
    </source>
</evidence>
<comment type="caution">
    <text evidence="10">The sequence shown here is derived from an EMBL/GenBank/DDBJ whole genome shotgun (WGS) entry which is preliminary data.</text>
</comment>
<dbReference type="GO" id="GO:0005506">
    <property type="term" value="F:iron ion binding"/>
    <property type="evidence" value="ECO:0007669"/>
    <property type="project" value="InterPro"/>
</dbReference>
<evidence type="ECO:0000256" key="6">
    <source>
        <dbReference type="ARBA" id="ARBA00023004"/>
    </source>
</evidence>
<proteinExistence type="inferred from homology"/>
<gene>
    <name evidence="10" type="ORF">QBC42DRAFT_284490</name>
</gene>
<dbReference type="Gene3D" id="1.10.630.10">
    <property type="entry name" value="Cytochrome P450"/>
    <property type="match status" value="1"/>
</dbReference>
<sequence length="394" mass="44108">MTLLALLDHLPFQHDWATPRGAVIAIVGIFFGAYWIRSFLFAIIDQLLPPTRTLPTVSKPAGHGFREAMREGKTKYPGKAWVIPFQDPTVILPLETLDTQIKKIPEPDLTLNGNMYKRFFGQYTQVGTDMHELVDALKFDLSQGVHGLLGVMAEEITYGYDKVVGKPANWTSFPTYQILLQIVALTSGRVFVGLPLSRTDEWVQASIQHTMGSVYFSDKLRSYFPLLRPLVGPFLRERKAVSAVQETVARLLDPIISEKRPLSFSSSTGNGGFKAKRQTSSKKCEDEAGRITSWLLGRYAKKADEPPKSSRLVRDHLTLSFAAVHVASMALTHVLHDLAIRPEYMNMLRAELEAEMNKFRSKDGSIVLDSKSLANLVKMDSFIKESLRLNPSGI</sequence>
<dbReference type="GO" id="GO:0004497">
    <property type="term" value="F:monooxygenase activity"/>
    <property type="evidence" value="ECO:0007669"/>
    <property type="project" value="UniProtKB-KW"/>
</dbReference>
<evidence type="ECO:0000256" key="8">
    <source>
        <dbReference type="SAM" id="MobiDB-lite"/>
    </source>
</evidence>
<comment type="subcellular location">
    <subcellularLocation>
        <location evidence="2">Membrane</location>
        <topology evidence="2">Single-pass membrane protein</topology>
    </subcellularLocation>
</comment>
<reference evidence="10" key="2">
    <citation type="submission" date="2023-06" db="EMBL/GenBank/DDBJ databases">
        <authorList>
            <consortium name="Lawrence Berkeley National Laboratory"/>
            <person name="Mondo S.J."/>
            <person name="Hensen N."/>
            <person name="Bonometti L."/>
            <person name="Westerberg I."/>
            <person name="Brannstrom I.O."/>
            <person name="Guillou S."/>
            <person name="Cros-Aarteil S."/>
            <person name="Calhoun S."/>
            <person name="Haridas S."/>
            <person name="Kuo A."/>
            <person name="Pangilinan J."/>
            <person name="Riley R."/>
            <person name="Labutti K."/>
            <person name="Andreopoulos B."/>
            <person name="Lipzen A."/>
            <person name="Chen C."/>
            <person name="Yanf M."/>
            <person name="Daum C."/>
            <person name="Ng V."/>
            <person name="Clum A."/>
            <person name="Steindorff A."/>
            <person name="Ohm R."/>
            <person name="Martin F."/>
            <person name="Silar P."/>
            <person name="Natvig D."/>
            <person name="Lalanne C."/>
            <person name="Gautier V."/>
            <person name="Ament-Velasquez S.L."/>
            <person name="Kruys A."/>
            <person name="Hutchinson M.I."/>
            <person name="Powell A.J."/>
            <person name="Barry K."/>
            <person name="Miller A.N."/>
            <person name="Grigoriev I.V."/>
            <person name="Debuchy R."/>
            <person name="Gladieux P."/>
            <person name="Thoren M.H."/>
            <person name="Johannesson H."/>
        </authorList>
    </citation>
    <scope>NUCLEOTIDE SEQUENCE</scope>
    <source>
        <strain evidence="10">PSN324</strain>
    </source>
</reference>
<evidence type="ECO:0000256" key="2">
    <source>
        <dbReference type="ARBA" id="ARBA00004167"/>
    </source>
</evidence>
<protein>
    <submittedName>
        <fullName evidence="10">Cytochrome P450</fullName>
    </submittedName>
</protein>
<name>A0AAV9HY90_9PEZI</name>
<dbReference type="SUPFAM" id="SSF48264">
    <property type="entry name" value="Cytochrome P450"/>
    <property type="match status" value="1"/>
</dbReference>
<dbReference type="EMBL" id="MU864948">
    <property type="protein sequence ID" value="KAK4464503.1"/>
    <property type="molecule type" value="Genomic_DNA"/>
</dbReference>
<keyword evidence="6" id="KW-0408">Iron</keyword>
<accession>A0AAV9HY90</accession>
<evidence type="ECO:0000256" key="4">
    <source>
        <dbReference type="ARBA" id="ARBA00022723"/>
    </source>
</evidence>
<evidence type="ECO:0000256" key="9">
    <source>
        <dbReference type="SAM" id="Phobius"/>
    </source>
</evidence>
<evidence type="ECO:0000313" key="10">
    <source>
        <dbReference type="EMBL" id="KAK4464503.1"/>
    </source>
</evidence>
<organism evidence="10 11">
    <name type="scientific">Cladorrhinum samala</name>
    <dbReference type="NCBI Taxonomy" id="585594"/>
    <lineage>
        <taxon>Eukaryota</taxon>
        <taxon>Fungi</taxon>
        <taxon>Dikarya</taxon>
        <taxon>Ascomycota</taxon>
        <taxon>Pezizomycotina</taxon>
        <taxon>Sordariomycetes</taxon>
        <taxon>Sordariomycetidae</taxon>
        <taxon>Sordariales</taxon>
        <taxon>Podosporaceae</taxon>
        <taxon>Cladorrhinum</taxon>
    </lineage>
</organism>
<feature type="non-terminal residue" evidence="10">
    <location>
        <position position="394"/>
    </location>
</feature>
<keyword evidence="4" id="KW-0479">Metal-binding</keyword>
<comment type="cofactor">
    <cofactor evidence="1">
        <name>heme</name>
        <dbReference type="ChEBI" id="CHEBI:30413"/>
    </cofactor>
</comment>
<comment type="similarity">
    <text evidence="3">Belongs to the cytochrome P450 family.</text>
</comment>
<dbReference type="PANTHER" id="PTHR46206:SF6">
    <property type="entry name" value="CYTOCHROME P450 MONOOXYGENASE AN1598-RELATED"/>
    <property type="match status" value="1"/>
</dbReference>
<dbReference type="InterPro" id="IPR036396">
    <property type="entry name" value="Cyt_P450_sf"/>
</dbReference>
<feature type="transmembrane region" description="Helical" evidence="9">
    <location>
        <begin position="20"/>
        <end position="44"/>
    </location>
</feature>
<dbReference type="AlphaFoldDB" id="A0AAV9HY90"/>
<dbReference type="InterPro" id="IPR001128">
    <property type="entry name" value="Cyt_P450"/>
</dbReference>
<evidence type="ECO:0000256" key="1">
    <source>
        <dbReference type="ARBA" id="ARBA00001971"/>
    </source>
</evidence>
<keyword evidence="9" id="KW-1133">Transmembrane helix</keyword>
<dbReference type="Proteomes" id="UP001321749">
    <property type="component" value="Unassembled WGS sequence"/>
</dbReference>
<evidence type="ECO:0000313" key="11">
    <source>
        <dbReference type="Proteomes" id="UP001321749"/>
    </source>
</evidence>
<feature type="region of interest" description="Disordered" evidence="8">
    <location>
        <begin position="262"/>
        <end position="284"/>
    </location>
</feature>
<dbReference type="PANTHER" id="PTHR46206">
    <property type="entry name" value="CYTOCHROME P450"/>
    <property type="match status" value="1"/>
</dbReference>
<dbReference type="Pfam" id="PF00067">
    <property type="entry name" value="p450"/>
    <property type="match status" value="1"/>
</dbReference>
<dbReference type="GO" id="GO:0016020">
    <property type="term" value="C:membrane"/>
    <property type="evidence" value="ECO:0007669"/>
    <property type="project" value="UniProtKB-SubCell"/>
</dbReference>
<reference evidence="10" key="1">
    <citation type="journal article" date="2023" name="Mol. Phylogenet. Evol.">
        <title>Genome-scale phylogeny and comparative genomics of the fungal order Sordariales.</title>
        <authorList>
            <person name="Hensen N."/>
            <person name="Bonometti L."/>
            <person name="Westerberg I."/>
            <person name="Brannstrom I.O."/>
            <person name="Guillou S."/>
            <person name="Cros-Aarteil S."/>
            <person name="Calhoun S."/>
            <person name="Haridas S."/>
            <person name="Kuo A."/>
            <person name="Mondo S."/>
            <person name="Pangilinan J."/>
            <person name="Riley R."/>
            <person name="LaButti K."/>
            <person name="Andreopoulos B."/>
            <person name="Lipzen A."/>
            <person name="Chen C."/>
            <person name="Yan M."/>
            <person name="Daum C."/>
            <person name="Ng V."/>
            <person name="Clum A."/>
            <person name="Steindorff A."/>
            <person name="Ohm R.A."/>
            <person name="Martin F."/>
            <person name="Silar P."/>
            <person name="Natvig D.O."/>
            <person name="Lalanne C."/>
            <person name="Gautier V."/>
            <person name="Ament-Velasquez S.L."/>
            <person name="Kruys A."/>
            <person name="Hutchinson M.I."/>
            <person name="Powell A.J."/>
            <person name="Barry K."/>
            <person name="Miller A.N."/>
            <person name="Grigoriev I.V."/>
            <person name="Debuchy R."/>
            <person name="Gladieux P."/>
            <person name="Hiltunen Thoren M."/>
            <person name="Johannesson H."/>
        </authorList>
    </citation>
    <scope>NUCLEOTIDE SEQUENCE</scope>
    <source>
        <strain evidence="10">PSN324</strain>
    </source>
</reference>
<keyword evidence="5" id="KW-0560">Oxidoreductase</keyword>
<evidence type="ECO:0000256" key="3">
    <source>
        <dbReference type="ARBA" id="ARBA00010617"/>
    </source>
</evidence>
<dbReference type="GO" id="GO:0016705">
    <property type="term" value="F:oxidoreductase activity, acting on paired donors, with incorporation or reduction of molecular oxygen"/>
    <property type="evidence" value="ECO:0007669"/>
    <property type="project" value="InterPro"/>
</dbReference>